<dbReference type="SMART" id="SM00387">
    <property type="entry name" value="HATPase_c"/>
    <property type="match status" value="1"/>
</dbReference>
<dbReference type="InterPro" id="IPR036890">
    <property type="entry name" value="HATPase_C_sf"/>
</dbReference>
<evidence type="ECO:0000313" key="11">
    <source>
        <dbReference type="Proteomes" id="UP001384579"/>
    </source>
</evidence>
<evidence type="ECO:0000256" key="6">
    <source>
        <dbReference type="ARBA" id="ARBA00023012"/>
    </source>
</evidence>
<keyword evidence="11" id="KW-1185">Reference proteome</keyword>
<dbReference type="InterPro" id="IPR003594">
    <property type="entry name" value="HATPase_dom"/>
</dbReference>
<dbReference type="PRINTS" id="PR00344">
    <property type="entry name" value="BCTRLSENSOR"/>
</dbReference>
<dbReference type="PANTHER" id="PTHR43065">
    <property type="entry name" value="SENSOR HISTIDINE KINASE"/>
    <property type="match status" value="1"/>
</dbReference>
<keyword evidence="7" id="KW-0175">Coiled coil</keyword>
<sequence>MKLTEEPEKINHQLDREVLVRRITERIRQSLELEDILSCTVEEVRSFLKTDRIMIYRFSPDGSGEVVAESIDRNRLPSLKGLNFPADDIPPQARQMYVRQRQRTIVDVKSATIALSPLDAAQTGEPLVTEDIYYRSLDPCHRAYLMAMGVLSSLVVPILHRRTAPANSKTDICDSPECLTRYDPDKSSQTHIELWGLLVSHHSASRNIYQTDLEVVQLVVDQLSIAIAHAILLQQTRSQTALEATVSRIATLLYGQANIQLQQALEATVTAMEGCSGRLYISAPKIIPEKLSTPKIDGEFPVPTSDRVSTVASTTDAADSAFEVFAVGEQPILPEWENATSAIETHPLWPKWLTTGLNNHQQTPKVSPLAIANISNMVGTDSQFPIWIITDLYKEPLFRVLSPAFQTTQIRGLLVIPLHYQQQLIGCLTIFRKEIDTEKLWAGRFDTSAKQELPRQSFELWREIKKGQSPQWEWHEIEQCLAIANQFSSAVKHYNLHQEVQAMNANLERQVQERTAQLQKSLDFAKVLTRVRDQIRSTLDLKTILQTIVREVRVLLDTDRTVIYQFADDEQGEVVVEDVRGEWRSILGLKSPEECFPEGSSCFYRKGKVRVINDIDNSDLTPCHRDFLASLEVRANLIVPIGQDSQFWGLLIVHECSAPRVWQTAEQELLQHLADQAAIALHQAELYQESLNAASADQAKAEQLAQALAQLQNTQAQLIQTEKMSSLGQLVAGVAHEINNPVNFIYGNLSHANEYSKDLLCLVELYRQHTPNPNPEITECEEAIEVDFLTEDLPKILDSMKVGVERIRQLVVSLRNFSRLDRAEKDCVDIHEGIESTLLILQHRIKATSDRAAIEIIKEYDNLPRVDCYVSSLNQVFMNLLGNAVDAIETRKIERITSLPGLAPSAGAINFSSQNLSVDAENLNVTNQTLIPDVPNPCIRIRTQLIDEKTVRICIADNGHGIPKELISHIFNPFFTTKPVGRGTGLGLSISYQIVVEKHKGVLKCISIPGKGTEFWIEIPIH</sequence>
<dbReference type="EC" id="2.7.13.3" evidence="3"/>
<evidence type="ECO:0000256" key="3">
    <source>
        <dbReference type="ARBA" id="ARBA00012438"/>
    </source>
</evidence>
<keyword evidence="5" id="KW-0808">Transferase</keyword>
<dbReference type="InterPro" id="IPR003018">
    <property type="entry name" value="GAF"/>
</dbReference>
<evidence type="ECO:0000313" key="10">
    <source>
        <dbReference type="EMBL" id="MEK0184322.1"/>
    </source>
</evidence>
<dbReference type="SUPFAM" id="SSF55874">
    <property type="entry name" value="ATPase domain of HSP90 chaperone/DNA topoisomerase II/histidine kinase"/>
    <property type="match status" value="1"/>
</dbReference>
<keyword evidence="4" id="KW-0597">Phosphoprotein</keyword>
<dbReference type="Pfam" id="PF01590">
    <property type="entry name" value="GAF"/>
    <property type="match status" value="2"/>
</dbReference>
<comment type="caution">
    <text evidence="10">The sequence shown here is derived from an EMBL/GenBank/DDBJ whole genome shotgun (WGS) entry which is preliminary data.</text>
</comment>
<dbReference type="PROSITE" id="PS50109">
    <property type="entry name" value="HIS_KIN"/>
    <property type="match status" value="1"/>
</dbReference>
<feature type="domain" description="Histidine kinase" evidence="9">
    <location>
        <begin position="733"/>
        <end position="1022"/>
    </location>
</feature>
<dbReference type="SUPFAM" id="SSF47384">
    <property type="entry name" value="Homodimeric domain of signal transducing histidine kinase"/>
    <property type="match status" value="1"/>
</dbReference>
<dbReference type="InterPro" id="IPR005467">
    <property type="entry name" value="His_kinase_dom"/>
</dbReference>
<evidence type="ECO:0000259" key="9">
    <source>
        <dbReference type="PROSITE" id="PS50109"/>
    </source>
</evidence>
<dbReference type="Proteomes" id="UP001384579">
    <property type="component" value="Unassembled WGS sequence"/>
</dbReference>
<dbReference type="SUPFAM" id="SSF55781">
    <property type="entry name" value="GAF domain-like"/>
    <property type="match status" value="3"/>
</dbReference>
<feature type="domain" description="Phytochrome chromophore attachment site" evidence="8">
    <location>
        <begin position="32"/>
        <end position="222"/>
    </location>
</feature>
<evidence type="ECO:0000256" key="2">
    <source>
        <dbReference type="ARBA" id="ARBA00006402"/>
    </source>
</evidence>
<dbReference type="EMBL" id="JBBLXS010000045">
    <property type="protein sequence ID" value="MEK0184322.1"/>
    <property type="molecule type" value="Genomic_DNA"/>
</dbReference>
<dbReference type="Gene3D" id="1.10.287.130">
    <property type="match status" value="1"/>
</dbReference>
<dbReference type="InterPro" id="IPR013515">
    <property type="entry name" value="Phytochrome_cen-reg"/>
</dbReference>
<dbReference type="SMART" id="SM00388">
    <property type="entry name" value="HisKA"/>
    <property type="match status" value="1"/>
</dbReference>
<feature type="coiled-coil region" evidence="7">
    <location>
        <begin position="694"/>
        <end position="724"/>
    </location>
</feature>
<dbReference type="Gene3D" id="3.30.450.40">
    <property type="match status" value="3"/>
</dbReference>
<evidence type="ECO:0000256" key="7">
    <source>
        <dbReference type="SAM" id="Coils"/>
    </source>
</evidence>
<dbReference type="CDD" id="cd00082">
    <property type="entry name" value="HisKA"/>
    <property type="match status" value="1"/>
</dbReference>
<dbReference type="PANTHER" id="PTHR43065:SF50">
    <property type="entry name" value="HISTIDINE KINASE"/>
    <property type="match status" value="1"/>
</dbReference>
<feature type="domain" description="Phytochrome chromophore attachment site" evidence="8">
    <location>
        <begin position="540"/>
        <end position="676"/>
    </location>
</feature>
<dbReference type="Gene3D" id="3.30.565.10">
    <property type="entry name" value="Histidine kinase-like ATPase, C-terminal domain"/>
    <property type="match status" value="1"/>
</dbReference>
<dbReference type="InterPro" id="IPR029016">
    <property type="entry name" value="GAF-like_dom_sf"/>
</dbReference>
<name>A0ABU8YJ00_9CYAN</name>
<dbReference type="InterPro" id="IPR036097">
    <property type="entry name" value="HisK_dim/P_sf"/>
</dbReference>
<organism evidence="10 11">
    <name type="scientific">Microcoleus anatoxicus PTRS2</name>
    <dbReference type="NCBI Taxonomy" id="2705321"/>
    <lineage>
        <taxon>Bacteria</taxon>
        <taxon>Bacillati</taxon>
        <taxon>Cyanobacteriota</taxon>
        <taxon>Cyanophyceae</taxon>
        <taxon>Oscillatoriophycideae</taxon>
        <taxon>Oscillatoriales</taxon>
        <taxon>Microcoleaceae</taxon>
        <taxon>Microcoleus</taxon>
        <taxon>Microcoleus anatoxicus</taxon>
    </lineage>
</organism>
<dbReference type="Pfam" id="PF00360">
    <property type="entry name" value="PHY"/>
    <property type="match status" value="1"/>
</dbReference>
<dbReference type="InterPro" id="IPR004358">
    <property type="entry name" value="Sig_transdc_His_kin-like_C"/>
</dbReference>
<dbReference type="SMART" id="SM00065">
    <property type="entry name" value="GAF"/>
    <property type="match status" value="3"/>
</dbReference>
<dbReference type="RefSeq" id="WP_340520044.1">
    <property type="nucleotide sequence ID" value="NZ_JBBLXS010000045.1"/>
</dbReference>
<dbReference type="InterPro" id="IPR003661">
    <property type="entry name" value="HisK_dim/P_dom"/>
</dbReference>
<comment type="catalytic activity">
    <reaction evidence="1">
        <text>ATP + protein L-histidine = ADP + protein N-phospho-L-histidine.</text>
        <dbReference type="EC" id="2.7.13.3"/>
    </reaction>
</comment>
<evidence type="ECO:0000256" key="1">
    <source>
        <dbReference type="ARBA" id="ARBA00000085"/>
    </source>
</evidence>
<protein>
    <recommendedName>
        <fullName evidence="3">histidine kinase</fullName>
        <ecNumber evidence="3">2.7.13.3</ecNumber>
    </recommendedName>
</protein>
<evidence type="ECO:0000256" key="5">
    <source>
        <dbReference type="ARBA" id="ARBA00022777"/>
    </source>
</evidence>
<keyword evidence="5" id="KW-0418">Kinase</keyword>
<gene>
    <name evidence="10" type="ORF">WMG39_05590</name>
</gene>
<keyword evidence="6" id="KW-0902">Two-component regulatory system</keyword>
<proteinExistence type="inferred from homology"/>
<dbReference type="InterPro" id="IPR016132">
    <property type="entry name" value="Phyto_chromo_attachment"/>
</dbReference>
<dbReference type="PROSITE" id="PS50046">
    <property type="entry name" value="PHYTOCHROME_2"/>
    <property type="match status" value="2"/>
</dbReference>
<evidence type="ECO:0000259" key="8">
    <source>
        <dbReference type="PROSITE" id="PS50046"/>
    </source>
</evidence>
<accession>A0ABU8YJ00</accession>
<dbReference type="Pfam" id="PF02518">
    <property type="entry name" value="HATPase_c"/>
    <property type="match status" value="1"/>
</dbReference>
<comment type="similarity">
    <text evidence="2">In the N-terminal section; belongs to the phytochrome family.</text>
</comment>
<evidence type="ECO:0000256" key="4">
    <source>
        <dbReference type="ARBA" id="ARBA00022553"/>
    </source>
</evidence>
<reference evidence="10 11" key="1">
    <citation type="journal article" date="2020" name="Harmful Algae">
        <title>Molecular and morphological characterization of a novel dihydroanatoxin-a producing Microcoleus species (cyanobacteria) from the Russian River, California, USA.</title>
        <authorList>
            <person name="Conklin K.Y."/>
            <person name="Stancheva R."/>
            <person name="Otten T.G."/>
            <person name="Fadness R."/>
            <person name="Boyer G.L."/>
            <person name="Read B."/>
            <person name="Zhang X."/>
            <person name="Sheath R.G."/>
        </authorList>
    </citation>
    <scope>NUCLEOTIDE SEQUENCE [LARGE SCALE GENOMIC DNA]</scope>
    <source>
        <strain evidence="10 11">PTRS2</strain>
    </source>
</reference>